<feature type="compositionally biased region" description="Polar residues" evidence="1">
    <location>
        <begin position="76"/>
        <end position="85"/>
    </location>
</feature>
<keyword evidence="3" id="KW-1185">Reference proteome</keyword>
<evidence type="ECO:0000256" key="1">
    <source>
        <dbReference type="SAM" id="MobiDB-lite"/>
    </source>
</evidence>
<organism evidence="2 3">
    <name type="scientific">Dothistroma septosporum (strain NZE10 / CBS 128990)</name>
    <name type="common">Red band needle blight fungus</name>
    <name type="synonym">Mycosphaerella pini</name>
    <dbReference type="NCBI Taxonomy" id="675120"/>
    <lineage>
        <taxon>Eukaryota</taxon>
        <taxon>Fungi</taxon>
        <taxon>Dikarya</taxon>
        <taxon>Ascomycota</taxon>
        <taxon>Pezizomycotina</taxon>
        <taxon>Dothideomycetes</taxon>
        <taxon>Dothideomycetidae</taxon>
        <taxon>Mycosphaerellales</taxon>
        <taxon>Mycosphaerellaceae</taxon>
        <taxon>Dothistroma</taxon>
    </lineage>
</organism>
<evidence type="ECO:0000313" key="3">
    <source>
        <dbReference type="Proteomes" id="UP000016933"/>
    </source>
</evidence>
<reference evidence="3" key="1">
    <citation type="journal article" date="2012" name="PLoS Genet.">
        <title>The genomes of the fungal plant pathogens Cladosporium fulvum and Dothistroma septosporum reveal adaptation to different hosts and lifestyles but also signatures of common ancestry.</title>
        <authorList>
            <person name="de Wit P.J.G.M."/>
            <person name="van der Burgt A."/>
            <person name="Oekmen B."/>
            <person name="Stergiopoulos I."/>
            <person name="Abd-Elsalam K.A."/>
            <person name="Aerts A.L."/>
            <person name="Bahkali A.H."/>
            <person name="Beenen H.G."/>
            <person name="Chettri P."/>
            <person name="Cox M.P."/>
            <person name="Datema E."/>
            <person name="de Vries R.P."/>
            <person name="Dhillon B."/>
            <person name="Ganley A.R."/>
            <person name="Griffiths S.A."/>
            <person name="Guo Y."/>
            <person name="Hamelin R.C."/>
            <person name="Henrissat B."/>
            <person name="Kabir M.S."/>
            <person name="Jashni M.K."/>
            <person name="Kema G."/>
            <person name="Klaubauf S."/>
            <person name="Lapidus A."/>
            <person name="Levasseur A."/>
            <person name="Lindquist E."/>
            <person name="Mehrabi R."/>
            <person name="Ohm R.A."/>
            <person name="Owen T.J."/>
            <person name="Salamov A."/>
            <person name="Schwelm A."/>
            <person name="Schijlen E."/>
            <person name="Sun H."/>
            <person name="van den Burg H.A."/>
            <person name="van Ham R.C.H.J."/>
            <person name="Zhang S."/>
            <person name="Goodwin S.B."/>
            <person name="Grigoriev I.V."/>
            <person name="Collemare J."/>
            <person name="Bradshaw R.E."/>
        </authorList>
    </citation>
    <scope>NUCLEOTIDE SEQUENCE [LARGE SCALE GENOMIC DNA]</scope>
    <source>
        <strain evidence="3">NZE10 / CBS 128990</strain>
    </source>
</reference>
<accession>M2XZH1</accession>
<reference evidence="2 3" key="2">
    <citation type="journal article" date="2012" name="PLoS Pathog.">
        <title>Diverse lifestyles and strategies of plant pathogenesis encoded in the genomes of eighteen Dothideomycetes fungi.</title>
        <authorList>
            <person name="Ohm R.A."/>
            <person name="Feau N."/>
            <person name="Henrissat B."/>
            <person name="Schoch C.L."/>
            <person name="Horwitz B.A."/>
            <person name="Barry K.W."/>
            <person name="Condon B.J."/>
            <person name="Copeland A.C."/>
            <person name="Dhillon B."/>
            <person name="Glaser F."/>
            <person name="Hesse C.N."/>
            <person name="Kosti I."/>
            <person name="LaButti K."/>
            <person name="Lindquist E.A."/>
            <person name="Lucas S."/>
            <person name="Salamov A.A."/>
            <person name="Bradshaw R.E."/>
            <person name="Ciuffetti L."/>
            <person name="Hamelin R.C."/>
            <person name="Kema G.H.J."/>
            <person name="Lawrence C."/>
            <person name="Scott J.A."/>
            <person name="Spatafora J.W."/>
            <person name="Turgeon B.G."/>
            <person name="de Wit P.J.G.M."/>
            <person name="Zhong S."/>
            <person name="Goodwin S.B."/>
            <person name="Grigoriev I.V."/>
        </authorList>
    </citation>
    <scope>NUCLEOTIDE SEQUENCE [LARGE SCALE GENOMIC DNA]</scope>
    <source>
        <strain evidence="3">NZE10 / CBS 128990</strain>
    </source>
</reference>
<protein>
    <submittedName>
        <fullName evidence="2">Uncharacterized protein</fullName>
    </submittedName>
</protein>
<name>M2XZH1_DOTSN</name>
<evidence type="ECO:0000313" key="2">
    <source>
        <dbReference type="EMBL" id="EME38088.1"/>
    </source>
</evidence>
<dbReference type="Proteomes" id="UP000016933">
    <property type="component" value="Unassembled WGS sequence"/>
</dbReference>
<gene>
    <name evidence="2" type="ORF">DOTSEDRAFT_39629</name>
</gene>
<proteinExistence type="predicted"/>
<sequence length="247" mass="27467">MASDGGLGAFEHGHESLLLCSTSLTNNAIETNGRGSNQVLRTTYTLRSAVPRGGFWDYLSAKSTMPGVNRSRTDESSGTTTTIPSRRSRVQSKLSMEDAKDANHPQYIDIMRQDSTRPFEQDRQDLDYEVRPACELPIMTVTKQTLVDMQRQGKRYIGDTIALEIRDFLELYETDMDCKLDSRYSGMIIRHNAEGDVELVGIVLGEELPTGWTRIDIDEGVECLDDFACAGIRVDGAVVVLANSDDM</sequence>
<dbReference type="AlphaFoldDB" id="M2XZH1"/>
<feature type="region of interest" description="Disordered" evidence="1">
    <location>
        <begin position="65"/>
        <end position="98"/>
    </location>
</feature>
<dbReference type="HOGENOM" id="CLU_1124502_0_0_1"/>
<dbReference type="EMBL" id="KB446548">
    <property type="protein sequence ID" value="EME38088.1"/>
    <property type="molecule type" value="Genomic_DNA"/>
</dbReference>